<sequence length="334" mass="37972">MPTSMERTITDKINTVKKRTIEKIKENIGDSYFWACVDKTTDRYGRYIANIVVGKLDSSGPSSPHLIASRELEVANSLTIARVVRDSLRNLYSYLTVPTYLPDMNTLMEVVDADLRITTFLEGFSSVSNIEENLDLTDEFIVKVVNKILIINDDDEALNMMAFSRNISRLALKYEGSVLIDKSEYFRNGRALLHVVEECYCSILKVLYSVESHSPFLIKFNDIIVRLNEAGFIQHWNKELLNENLLISNKNSRGSNNPVVLTLDHLQAVFIILGLRLLKRLPNPVQEWHFTPTITVLYDYNTVHRTRNDGMMKGGKPKNINKVGGGVLQASKLE</sequence>
<dbReference type="InterPro" id="IPR052192">
    <property type="entry name" value="Insect_Ionotropic_Sensory_Rcpt"/>
</dbReference>
<evidence type="ECO:0000256" key="6">
    <source>
        <dbReference type="ARBA" id="ARBA00023170"/>
    </source>
</evidence>
<evidence type="ECO:0000256" key="4">
    <source>
        <dbReference type="ARBA" id="ARBA00022989"/>
    </source>
</evidence>
<evidence type="ECO:0000256" key="3">
    <source>
        <dbReference type="ARBA" id="ARBA00022692"/>
    </source>
</evidence>
<proteinExistence type="predicted"/>
<dbReference type="PANTHER" id="PTHR42643">
    <property type="entry name" value="IONOTROPIC RECEPTOR 20A-RELATED"/>
    <property type="match status" value="1"/>
</dbReference>
<name>A0A7R8ZCJ6_TIMDO</name>
<accession>A0A7R8ZCJ6</accession>
<keyword evidence="4" id="KW-1133">Transmembrane helix</keyword>
<keyword evidence="3" id="KW-0812">Transmembrane</keyword>
<keyword evidence="2" id="KW-1003">Cell membrane</keyword>
<gene>
    <name evidence="8" type="ORF">TDIB3V08_LOCUS7598</name>
</gene>
<evidence type="ECO:0000256" key="2">
    <source>
        <dbReference type="ARBA" id="ARBA00022475"/>
    </source>
</evidence>
<dbReference type="PANTHER" id="PTHR42643:SF38">
    <property type="entry name" value="IONOTROPIC RECEPTOR 100A"/>
    <property type="match status" value="1"/>
</dbReference>
<keyword evidence="7" id="KW-0325">Glycoprotein</keyword>
<dbReference type="GO" id="GO:0005886">
    <property type="term" value="C:plasma membrane"/>
    <property type="evidence" value="ECO:0007669"/>
    <property type="project" value="UniProtKB-SubCell"/>
</dbReference>
<organism evidence="8">
    <name type="scientific">Timema douglasi</name>
    <name type="common">Walking stick</name>
    <dbReference type="NCBI Taxonomy" id="61478"/>
    <lineage>
        <taxon>Eukaryota</taxon>
        <taxon>Metazoa</taxon>
        <taxon>Ecdysozoa</taxon>
        <taxon>Arthropoda</taxon>
        <taxon>Hexapoda</taxon>
        <taxon>Insecta</taxon>
        <taxon>Pterygota</taxon>
        <taxon>Neoptera</taxon>
        <taxon>Polyneoptera</taxon>
        <taxon>Phasmatodea</taxon>
        <taxon>Timematodea</taxon>
        <taxon>Timematoidea</taxon>
        <taxon>Timematidae</taxon>
        <taxon>Timema</taxon>
    </lineage>
</organism>
<evidence type="ECO:0000256" key="1">
    <source>
        <dbReference type="ARBA" id="ARBA00004651"/>
    </source>
</evidence>
<keyword evidence="6" id="KW-0675">Receptor</keyword>
<dbReference type="AlphaFoldDB" id="A0A7R8ZCJ6"/>
<keyword evidence="5" id="KW-0472">Membrane</keyword>
<comment type="subcellular location">
    <subcellularLocation>
        <location evidence="1">Cell membrane</location>
        <topology evidence="1">Multi-pass membrane protein</topology>
    </subcellularLocation>
</comment>
<protein>
    <submittedName>
        <fullName evidence="8">Uncharacterized protein</fullName>
    </submittedName>
</protein>
<evidence type="ECO:0000256" key="5">
    <source>
        <dbReference type="ARBA" id="ARBA00023136"/>
    </source>
</evidence>
<reference evidence="8" key="1">
    <citation type="submission" date="2020-11" db="EMBL/GenBank/DDBJ databases">
        <authorList>
            <person name="Tran Van P."/>
        </authorList>
    </citation>
    <scope>NUCLEOTIDE SEQUENCE</scope>
</reference>
<evidence type="ECO:0000313" key="8">
    <source>
        <dbReference type="EMBL" id="CAD7201397.1"/>
    </source>
</evidence>
<evidence type="ECO:0000256" key="7">
    <source>
        <dbReference type="ARBA" id="ARBA00023180"/>
    </source>
</evidence>
<dbReference type="EMBL" id="OA568325">
    <property type="protein sequence ID" value="CAD7201397.1"/>
    <property type="molecule type" value="Genomic_DNA"/>
</dbReference>